<evidence type="ECO:0000313" key="3">
    <source>
        <dbReference type="Proteomes" id="UP001412239"/>
    </source>
</evidence>
<sequence length="128" mass="15034">MRRCHQVNHSNRCVVGMEIGVRYLRKPPHCTIVGAVVIGALHFLSLIPFRGVVWGYLRREKGVHLPCKKDHYDILFYRLGFTIFADSRFWLRHAATPSRYFRGLAISVNRILKFLASELHVDWEMKLR</sequence>
<feature type="transmembrane region" description="Helical" evidence="1">
    <location>
        <begin position="74"/>
        <end position="91"/>
    </location>
</feature>
<keyword evidence="3" id="KW-1185">Reference proteome</keyword>
<evidence type="ECO:0000313" key="2">
    <source>
        <dbReference type="EMBL" id="CUS13581.1"/>
    </source>
</evidence>
<keyword evidence="1" id="KW-0472">Membrane</keyword>
<evidence type="ECO:0000256" key="1">
    <source>
        <dbReference type="SAM" id="Phobius"/>
    </source>
</evidence>
<keyword evidence="1" id="KW-1133">Transmembrane helix</keyword>
<organism evidence="2 3">
    <name type="scientific">Tuber aestivum</name>
    <name type="common">summer truffle</name>
    <dbReference type="NCBI Taxonomy" id="59557"/>
    <lineage>
        <taxon>Eukaryota</taxon>
        <taxon>Fungi</taxon>
        <taxon>Dikarya</taxon>
        <taxon>Ascomycota</taxon>
        <taxon>Pezizomycotina</taxon>
        <taxon>Pezizomycetes</taxon>
        <taxon>Pezizales</taxon>
        <taxon>Tuberaceae</taxon>
        <taxon>Tuber</taxon>
    </lineage>
</organism>
<proteinExistence type="predicted"/>
<gene>
    <name evidence="2" type="ORF">GSTUAT00002290001</name>
</gene>
<protein>
    <submittedName>
        <fullName evidence="2">Uncharacterized protein</fullName>
    </submittedName>
</protein>
<reference evidence="2" key="1">
    <citation type="submission" date="2015-10" db="EMBL/GenBank/DDBJ databases">
        <authorList>
            <person name="Regsiter A."/>
            <person name="william w."/>
        </authorList>
    </citation>
    <scope>NUCLEOTIDE SEQUENCE</scope>
    <source>
        <strain evidence="2">Montdore</strain>
    </source>
</reference>
<keyword evidence="1" id="KW-0812">Transmembrane</keyword>
<feature type="transmembrane region" description="Helical" evidence="1">
    <location>
        <begin position="32"/>
        <end position="54"/>
    </location>
</feature>
<dbReference type="EMBL" id="LN890970">
    <property type="protein sequence ID" value="CUS13581.1"/>
    <property type="molecule type" value="Genomic_DNA"/>
</dbReference>
<accession>A0A292Q3E7</accession>
<name>A0A292Q3E7_9PEZI</name>
<dbReference type="AlphaFoldDB" id="A0A292Q3E7"/>
<dbReference type="Proteomes" id="UP001412239">
    <property type="component" value="Unassembled WGS sequence"/>
</dbReference>